<keyword evidence="2 10" id="KW-0813">Transport</keyword>
<keyword evidence="5 12" id="KW-0732">Signal</keyword>
<feature type="domain" description="TonB-dependent receptor-like beta-barrel" evidence="13">
    <location>
        <begin position="280"/>
        <end position="779"/>
    </location>
</feature>
<evidence type="ECO:0000256" key="9">
    <source>
        <dbReference type="ARBA" id="ARBA00023237"/>
    </source>
</evidence>
<feature type="signal peptide" evidence="12">
    <location>
        <begin position="1"/>
        <end position="20"/>
    </location>
</feature>
<comment type="similarity">
    <text evidence="10 11">Belongs to the TonB-dependent receptor family.</text>
</comment>
<evidence type="ECO:0000256" key="6">
    <source>
        <dbReference type="ARBA" id="ARBA00023077"/>
    </source>
</evidence>
<dbReference type="InterPro" id="IPR012910">
    <property type="entry name" value="Plug_dom"/>
</dbReference>
<evidence type="ECO:0008006" key="17">
    <source>
        <dbReference type="Google" id="ProtNLM"/>
    </source>
</evidence>
<proteinExistence type="inferred from homology"/>
<dbReference type="GO" id="GO:0015344">
    <property type="term" value="F:siderophore uptake transmembrane transporter activity"/>
    <property type="evidence" value="ECO:0007669"/>
    <property type="project" value="TreeGrafter"/>
</dbReference>
<keyword evidence="8" id="KW-0675">Receptor</keyword>
<feature type="chain" id="PRO_5014133472" description="TonB-dependent receptor" evidence="12">
    <location>
        <begin position="21"/>
        <end position="806"/>
    </location>
</feature>
<evidence type="ECO:0000256" key="1">
    <source>
        <dbReference type="ARBA" id="ARBA00004571"/>
    </source>
</evidence>
<dbReference type="SUPFAM" id="SSF49464">
    <property type="entry name" value="Carboxypeptidase regulatory domain-like"/>
    <property type="match status" value="1"/>
</dbReference>
<dbReference type="GO" id="GO:0044718">
    <property type="term" value="P:siderophore transmembrane transport"/>
    <property type="evidence" value="ECO:0007669"/>
    <property type="project" value="TreeGrafter"/>
</dbReference>
<evidence type="ECO:0000259" key="14">
    <source>
        <dbReference type="Pfam" id="PF07715"/>
    </source>
</evidence>
<evidence type="ECO:0000256" key="2">
    <source>
        <dbReference type="ARBA" id="ARBA00022448"/>
    </source>
</evidence>
<evidence type="ECO:0000256" key="8">
    <source>
        <dbReference type="ARBA" id="ARBA00023170"/>
    </source>
</evidence>
<keyword evidence="4 10" id="KW-0812">Transmembrane</keyword>
<keyword evidence="6 11" id="KW-0798">TonB box</keyword>
<evidence type="ECO:0000256" key="4">
    <source>
        <dbReference type="ARBA" id="ARBA00022692"/>
    </source>
</evidence>
<feature type="domain" description="TonB-dependent receptor plug" evidence="14">
    <location>
        <begin position="123"/>
        <end position="227"/>
    </location>
</feature>
<evidence type="ECO:0000259" key="13">
    <source>
        <dbReference type="Pfam" id="PF00593"/>
    </source>
</evidence>
<dbReference type="Pfam" id="PF00593">
    <property type="entry name" value="TonB_dep_Rec_b-barrel"/>
    <property type="match status" value="1"/>
</dbReference>
<dbReference type="PANTHER" id="PTHR30069">
    <property type="entry name" value="TONB-DEPENDENT OUTER MEMBRANE RECEPTOR"/>
    <property type="match status" value="1"/>
</dbReference>
<evidence type="ECO:0000256" key="7">
    <source>
        <dbReference type="ARBA" id="ARBA00023136"/>
    </source>
</evidence>
<gene>
    <name evidence="15" type="ORF">CW751_11210</name>
</gene>
<evidence type="ECO:0000256" key="11">
    <source>
        <dbReference type="RuleBase" id="RU003357"/>
    </source>
</evidence>
<dbReference type="SUPFAM" id="SSF56935">
    <property type="entry name" value="Porins"/>
    <property type="match status" value="1"/>
</dbReference>
<comment type="caution">
    <text evidence="15">The sequence shown here is derived from an EMBL/GenBank/DDBJ whole genome shotgun (WGS) entry which is preliminary data.</text>
</comment>
<dbReference type="AlphaFoldDB" id="A0A2I0R0W9"/>
<evidence type="ECO:0000256" key="12">
    <source>
        <dbReference type="SAM" id="SignalP"/>
    </source>
</evidence>
<organism evidence="15 16">
    <name type="scientific">Brumimicrobium salinarum</name>
    <dbReference type="NCBI Taxonomy" id="2058658"/>
    <lineage>
        <taxon>Bacteria</taxon>
        <taxon>Pseudomonadati</taxon>
        <taxon>Bacteroidota</taxon>
        <taxon>Flavobacteriia</taxon>
        <taxon>Flavobacteriales</taxon>
        <taxon>Crocinitomicaceae</taxon>
        <taxon>Brumimicrobium</taxon>
    </lineage>
</organism>
<dbReference type="InterPro" id="IPR036942">
    <property type="entry name" value="Beta-barrel_TonB_sf"/>
</dbReference>
<evidence type="ECO:0000256" key="10">
    <source>
        <dbReference type="PROSITE-ProRule" id="PRU01360"/>
    </source>
</evidence>
<dbReference type="InterPro" id="IPR000531">
    <property type="entry name" value="Beta-barrel_TonB"/>
</dbReference>
<dbReference type="EMBL" id="PJNI01000012">
    <property type="protein sequence ID" value="PKR80223.1"/>
    <property type="molecule type" value="Genomic_DNA"/>
</dbReference>
<dbReference type="InterPro" id="IPR039426">
    <property type="entry name" value="TonB-dep_rcpt-like"/>
</dbReference>
<dbReference type="Gene3D" id="2.60.40.1120">
    <property type="entry name" value="Carboxypeptidase-like, regulatory domain"/>
    <property type="match status" value="1"/>
</dbReference>
<dbReference type="Pfam" id="PF13715">
    <property type="entry name" value="CarbopepD_reg_2"/>
    <property type="match status" value="1"/>
</dbReference>
<keyword evidence="9 10" id="KW-0998">Cell outer membrane</keyword>
<dbReference type="PROSITE" id="PS52016">
    <property type="entry name" value="TONB_DEPENDENT_REC_3"/>
    <property type="match status" value="1"/>
</dbReference>
<sequence>MRIFFSSFILIMLAVTTVTAQEGTVIGKVKDQSGEPLIGASIIFRGDITRGASTDLEGNYTLKLPVGEQRLICRFTNMVTDTFRVIIYENQLTEHNVTLKPYGDVTELEEVEIKVGKFDKRPEDITVSLEIIKPELIESKNTRSIETILDQTPGLNIMDGEPQIRGGSGFTFGVGSKVAVIVDDMPLLSGDAGRPEWSFIPVENIKQIEVIKGAGSVLSGSSALSGAIHIRTKYPSNKPLTKVNLYSGIYSYPGDTAQIWQEKHPSIISGANFLHSRKIGNWDITFGGNLNYDEGYIGPPIQDPYIEESFPDTISNFTNEQMRSKRARINFNIRHRSKKMRGLSYGINGNGMLSESPMTFAWLNDSSGLYQGYPMATFLQKQTIFHLDPYVHLNLASGSKHKLRGRFLYTDNDITANQSNQSEVYYMDYQFQRSYKILAGIEFIGGISSTYTNSYAEMYAGSGTPDNNLLNVSGYGQIEKGIWEIVNLSLGGRLEYFELNRDETAIKPVFRAGGNIKLHQETYLRMSYGQGYRFPTITERFISTNVGHFGVFANPELKPETSTNSEVGIKQGVKIGGVYGYIDVAGFWQEYDNTIEYLFGFWDLSTPLGAGFKFLNTGKSRVIGIDASFQGKADLNKNNQLTFVVGYNYILPKTLNPDLVYGVDQNPISPTAYTYNNTSLDSSNQILKYRFLHNAKADIAWSYKNKIDIGFTLKYFSKMENMDGVIEDFEGITQVVSTMQNIRYMDYFKSNNNGTWIFDARVSYAFNEKHKLALIGNNLFNNTYSLRPLKIEAPRSIMLQYSLKLQ</sequence>
<evidence type="ECO:0000256" key="5">
    <source>
        <dbReference type="ARBA" id="ARBA00022729"/>
    </source>
</evidence>
<dbReference type="PANTHER" id="PTHR30069:SF29">
    <property type="entry name" value="HEMOGLOBIN AND HEMOGLOBIN-HAPTOGLOBIN-BINDING PROTEIN 1-RELATED"/>
    <property type="match status" value="1"/>
</dbReference>
<keyword evidence="3 10" id="KW-1134">Transmembrane beta strand</keyword>
<dbReference type="OrthoDB" id="9764669at2"/>
<keyword evidence="16" id="KW-1185">Reference proteome</keyword>
<evidence type="ECO:0000256" key="3">
    <source>
        <dbReference type="ARBA" id="ARBA00022452"/>
    </source>
</evidence>
<keyword evidence="7 10" id="KW-0472">Membrane</keyword>
<dbReference type="InterPro" id="IPR037066">
    <property type="entry name" value="Plug_dom_sf"/>
</dbReference>
<dbReference type="Gene3D" id="2.40.170.20">
    <property type="entry name" value="TonB-dependent receptor, beta-barrel domain"/>
    <property type="match status" value="1"/>
</dbReference>
<comment type="subcellular location">
    <subcellularLocation>
        <location evidence="1 10">Cell outer membrane</location>
        <topology evidence="1 10">Multi-pass membrane protein</topology>
    </subcellularLocation>
</comment>
<evidence type="ECO:0000313" key="15">
    <source>
        <dbReference type="EMBL" id="PKR80223.1"/>
    </source>
</evidence>
<dbReference type="GO" id="GO:0009279">
    <property type="term" value="C:cell outer membrane"/>
    <property type="evidence" value="ECO:0007669"/>
    <property type="project" value="UniProtKB-SubCell"/>
</dbReference>
<dbReference type="Gene3D" id="2.170.130.10">
    <property type="entry name" value="TonB-dependent receptor, plug domain"/>
    <property type="match status" value="1"/>
</dbReference>
<evidence type="ECO:0000313" key="16">
    <source>
        <dbReference type="Proteomes" id="UP000236654"/>
    </source>
</evidence>
<dbReference type="Proteomes" id="UP000236654">
    <property type="component" value="Unassembled WGS sequence"/>
</dbReference>
<accession>A0A2I0R0W9</accession>
<dbReference type="InterPro" id="IPR008969">
    <property type="entry name" value="CarboxyPept-like_regulatory"/>
</dbReference>
<dbReference type="Pfam" id="PF07715">
    <property type="entry name" value="Plug"/>
    <property type="match status" value="1"/>
</dbReference>
<name>A0A2I0R0W9_9FLAO</name>
<protein>
    <recommendedName>
        <fullName evidence="17">TonB-dependent receptor</fullName>
    </recommendedName>
</protein>
<reference evidence="15 16" key="1">
    <citation type="submission" date="2017-12" db="EMBL/GenBank/DDBJ databases">
        <title>The draft genome sequence of Brumimicrobium saltpan LHR20.</title>
        <authorList>
            <person name="Do Z.-J."/>
            <person name="Luo H.-R."/>
        </authorList>
    </citation>
    <scope>NUCLEOTIDE SEQUENCE [LARGE SCALE GENOMIC DNA]</scope>
    <source>
        <strain evidence="15 16">LHR20</strain>
    </source>
</reference>